<comment type="function">
    <text evidence="9">The M ring may be actively involved in energy transduction.</text>
</comment>
<dbReference type="EMBL" id="JAKOAV010000028">
    <property type="protein sequence ID" value="MDF9409299.1"/>
    <property type="molecule type" value="Genomic_DNA"/>
</dbReference>
<evidence type="ECO:0000256" key="2">
    <source>
        <dbReference type="ARBA" id="ARBA00004651"/>
    </source>
</evidence>
<feature type="domain" description="Flagellar M-ring C-terminal" evidence="12">
    <location>
        <begin position="257"/>
        <end position="404"/>
    </location>
</feature>
<dbReference type="InterPro" id="IPR000067">
    <property type="entry name" value="FlgMring_FliF"/>
</dbReference>
<dbReference type="PANTHER" id="PTHR30046:SF0">
    <property type="entry name" value="FLAGELLAR M-RING PROTEIN"/>
    <property type="match status" value="1"/>
</dbReference>
<dbReference type="PIRSF" id="PIRSF004862">
    <property type="entry name" value="FliF"/>
    <property type="match status" value="1"/>
</dbReference>
<dbReference type="AlphaFoldDB" id="A0A9X4H7A5"/>
<evidence type="ECO:0000256" key="8">
    <source>
        <dbReference type="ARBA" id="ARBA00023143"/>
    </source>
</evidence>
<keyword evidence="6 10" id="KW-1133">Transmembrane helix</keyword>
<keyword evidence="13" id="KW-0282">Flagellum</keyword>
<dbReference type="GO" id="GO:0071973">
    <property type="term" value="P:bacterial-type flagellum-dependent cell motility"/>
    <property type="evidence" value="ECO:0007669"/>
    <property type="project" value="InterPro"/>
</dbReference>
<evidence type="ECO:0000259" key="12">
    <source>
        <dbReference type="Pfam" id="PF08345"/>
    </source>
</evidence>
<keyword evidence="13" id="KW-0966">Cell projection</keyword>
<dbReference type="Pfam" id="PF08345">
    <property type="entry name" value="YscJ_FliF_C"/>
    <property type="match status" value="1"/>
</dbReference>
<accession>A0A9X4H7A5</accession>
<evidence type="ECO:0000259" key="11">
    <source>
        <dbReference type="Pfam" id="PF01514"/>
    </source>
</evidence>
<dbReference type="NCBIfam" id="TIGR00206">
    <property type="entry name" value="fliF"/>
    <property type="match status" value="1"/>
</dbReference>
<sequence length="514" mass="56414">MNLGGSLAMVKERWQALSRNQKIISVLVAAGVLVCFIYLGLIVTRPSYAPLLSGLDPKEAGAIAEKLKTMKIPYQLADQGQTIKVPESQVYEARIQLASSGVLGGDGKGFELFDQNKFGQSDFDQQVNYQRALQEELRRTIIHIEGVQDARVHLVLPQKSVFVNDQGTPTASVALTLKPGAQLKPEQVQGICDLFVGSVEGLKPENIHIIDNAGNVLSENLKLNNNPDVVLTKTTLEQQKLQREYEKELEIRIQQMLAKITGQNNSVAMVTADLDFSKQQVTNTTNTNPDNVKVSEHTIKETGKGSTSGGAVGTDSNITTTPFAQSVDSSNFSKEDNTINYQVSSKQETLVAAPGRVKRLSAAVVVKDNADSPVDVTKIKDAVAAAMGYDQSRGDQISVTSMAFDDSLQKKLDAEAAQEKSAKDRSRIYIIAAVAGIILLALLVLLVIYLVNRRRSAQAQFEEEQEIEETFIPVGVLEAEPEHEIKDDKQEQIRKIATERPDDIAEIIKVWMRD</sequence>
<evidence type="ECO:0000256" key="6">
    <source>
        <dbReference type="ARBA" id="ARBA00022989"/>
    </source>
</evidence>
<comment type="similarity">
    <text evidence="3 9">Belongs to the FliF family.</text>
</comment>
<evidence type="ECO:0000313" key="14">
    <source>
        <dbReference type="Proteomes" id="UP001154312"/>
    </source>
</evidence>
<dbReference type="PANTHER" id="PTHR30046">
    <property type="entry name" value="FLAGELLAR M-RING PROTEIN"/>
    <property type="match status" value="1"/>
</dbReference>
<feature type="transmembrane region" description="Helical" evidence="10">
    <location>
        <begin position="23"/>
        <end position="43"/>
    </location>
</feature>
<dbReference type="RefSeq" id="WP_277444756.1">
    <property type="nucleotide sequence ID" value="NZ_JAKOAV010000028.1"/>
</dbReference>
<evidence type="ECO:0000256" key="5">
    <source>
        <dbReference type="ARBA" id="ARBA00022692"/>
    </source>
</evidence>
<evidence type="ECO:0000256" key="7">
    <source>
        <dbReference type="ARBA" id="ARBA00023136"/>
    </source>
</evidence>
<dbReference type="InterPro" id="IPR045851">
    <property type="entry name" value="AMP-bd_C_sf"/>
</dbReference>
<evidence type="ECO:0000256" key="1">
    <source>
        <dbReference type="ARBA" id="ARBA00004117"/>
    </source>
</evidence>
<keyword evidence="13" id="KW-0969">Cilium</keyword>
<keyword evidence="8 9" id="KW-0975">Bacterial flagellum</keyword>
<organism evidence="13 14">
    <name type="scientific">Pelotomaculum isophthalicicum JI</name>
    <dbReference type="NCBI Taxonomy" id="947010"/>
    <lineage>
        <taxon>Bacteria</taxon>
        <taxon>Bacillati</taxon>
        <taxon>Bacillota</taxon>
        <taxon>Clostridia</taxon>
        <taxon>Eubacteriales</taxon>
        <taxon>Desulfotomaculaceae</taxon>
        <taxon>Pelotomaculum</taxon>
    </lineage>
</organism>
<feature type="domain" description="Flagellar M-ring N-terminal" evidence="11">
    <location>
        <begin position="44"/>
        <end position="218"/>
    </location>
</feature>
<name>A0A9X4H7A5_9FIRM</name>
<dbReference type="GO" id="GO:0009431">
    <property type="term" value="C:bacterial-type flagellum basal body, MS ring"/>
    <property type="evidence" value="ECO:0007669"/>
    <property type="project" value="InterPro"/>
</dbReference>
<dbReference type="GO" id="GO:0003774">
    <property type="term" value="F:cytoskeletal motor activity"/>
    <property type="evidence" value="ECO:0007669"/>
    <property type="project" value="InterPro"/>
</dbReference>
<dbReference type="Gene3D" id="3.30.300.30">
    <property type="match status" value="1"/>
</dbReference>
<dbReference type="PRINTS" id="PR01009">
    <property type="entry name" value="FLGMRINGFLIF"/>
</dbReference>
<evidence type="ECO:0000256" key="4">
    <source>
        <dbReference type="ARBA" id="ARBA00022475"/>
    </source>
</evidence>
<evidence type="ECO:0000256" key="10">
    <source>
        <dbReference type="SAM" id="Phobius"/>
    </source>
</evidence>
<dbReference type="GO" id="GO:0005886">
    <property type="term" value="C:plasma membrane"/>
    <property type="evidence" value="ECO:0007669"/>
    <property type="project" value="UniProtKB-SubCell"/>
</dbReference>
<comment type="caution">
    <text evidence="13">The sequence shown here is derived from an EMBL/GenBank/DDBJ whole genome shotgun (WGS) entry which is preliminary data.</text>
</comment>
<evidence type="ECO:0000313" key="13">
    <source>
        <dbReference type="EMBL" id="MDF9409299.1"/>
    </source>
</evidence>
<reference evidence="13" key="1">
    <citation type="submission" date="2022-02" db="EMBL/GenBank/DDBJ databases">
        <authorList>
            <person name="Leng L."/>
        </authorList>
    </citation>
    <scope>NUCLEOTIDE SEQUENCE</scope>
    <source>
        <strain evidence="13">JI</strain>
    </source>
</reference>
<dbReference type="Pfam" id="PF01514">
    <property type="entry name" value="YscJ_FliF"/>
    <property type="match status" value="1"/>
</dbReference>
<dbReference type="InterPro" id="IPR013556">
    <property type="entry name" value="Flag_M-ring_C"/>
</dbReference>
<gene>
    <name evidence="13" type="primary">fliF</name>
    <name evidence="13" type="ORF">L7E55_13200</name>
</gene>
<evidence type="ECO:0000256" key="9">
    <source>
        <dbReference type="PIRNR" id="PIRNR004862"/>
    </source>
</evidence>
<keyword evidence="7 10" id="KW-0472">Membrane</keyword>
<protein>
    <recommendedName>
        <fullName evidence="9">Flagellar M-ring protein</fullName>
    </recommendedName>
</protein>
<evidence type="ECO:0000256" key="3">
    <source>
        <dbReference type="ARBA" id="ARBA00007971"/>
    </source>
</evidence>
<keyword evidence="4" id="KW-1003">Cell membrane</keyword>
<keyword evidence="5 10" id="KW-0812">Transmembrane</keyword>
<comment type="subcellular location">
    <subcellularLocation>
        <location evidence="1 9">Bacterial flagellum basal body</location>
    </subcellularLocation>
    <subcellularLocation>
        <location evidence="2">Cell membrane</location>
        <topology evidence="2">Multi-pass membrane protein</topology>
    </subcellularLocation>
</comment>
<proteinExistence type="inferred from homology"/>
<dbReference type="InterPro" id="IPR006182">
    <property type="entry name" value="FliF_N_dom"/>
</dbReference>
<feature type="transmembrane region" description="Helical" evidence="10">
    <location>
        <begin position="428"/>
        <end position="451"/>
    </location>
</feature>
<dbReference type="InterPro" id="IPR043427">
    <property type="entry name" value="YscJ/FliF"/>
</dbReference>
<dbReference type="Proteomes" id="UP001154312">
    <property type="component" value="Unassembled WGS sequence"/>
</dbReference>
<keyword evidence="14" id="KW-1185">Reference proteome</keyword>